<accession>A0AAQ3M8B7</accession>
<proteinExistence type="inferred from homology"/>
<reference evidence="8 9" key="1">
    <citation type="submission" date="2023-11" db="EMBL/GenBank/DDBJ databases">
        <title>An acidophilic fungus is an integral part of prey digestion in a carnivorous sundew plant.</title>
        <authorList>
            <person name="Tsai I.J."/>
        </authorList>
    </citation>
    <scope>NUCLEOTIDE SEQUENCE [LARGE SCALE GENOMIC DNA]</scope>
    <source>
        <strain evidence="8">169a</strain>
    </source>
</reference>
<feature type="transmembrane region" description="Helical" evidence="6">
    <location>
        <begin position="62"/>
        <end position="82"/>
    </location>
</feature>
<protein>
    <recommendedName>
        <fullName evidence="7">Rhodopsin domain-containing protein</fullName>
    </recommendedName>
</protein>
<gene>
    <name evidence="8" type="ORF">R9X50_00603600</name>
</gene>
<feature type="transmembrane region" description="Helical" evidence="6">
    <location>
        <begin position="102"/>
        <end position="128"/>
    </location>
</feature>
<evidence type="ECO:0000259" key="7">
    <source>
        <dbReference type="Pfam" id="PF20684"/>
    </source>
</evidence>
<evidence type="ECO:0000256" key="3">
    <source>
        <dbReference type="ARBA" id="ARBA00022989"/>
    </source>
</evidence>
<feature type="transmembrane region" description="Helical" evidence="6">
    <location>
        <begin position="29"/>
        <end position="50"/>
    </location>
</feature>
<keyword evidence="4 6" id="KW-0472">Membrane</keyword>
<name>A0AAQ3M8B7_9PEZI</name>
<evidence type="ECO:0000256" key="4">
    <source>
        <dbReference type="ARBA" id="ARBA00023136"/>
    </source>
</evidence>
<evidence type="ECO:0000256" key="5">
    <source>
        <dbReference type="ARBA" id="ARBA00038359"/>
    </source>
</evidence>
<dbReference type="Proteomes" id="UP001303373">
    <property type="component" value="Chromosome 10"/>
</dbReference>
<evidence type="ECO:0000256" key="1">
    <source>
        <dbReference type="ARBA" id="ARBA00004141"/>
    </source>
</evidence>
<feature type="transmembrane region" description="Helical" evidence="6">
    <location>
        <begin position="226"/>
        <end position="248"/>
    </location>
</feature>
<feature type="transmembrane region" description="Helical" evidence="6">
    <location>
        <begin position="260"/>
        <end position="289"/>
    </location>
</feature>
<keyword evidence="9" id="KW-1185">Reference proteome</keyword>
<evidence type="ECO:0000256" key="2">
    <source>
        <dbReference type="ARBA" id="ARBA00022692"/>
    </source>
</evidence>
<comment type="subcellular location">
    <subcellularLocation>
        <location evidence="1">Membrane</location>
        <topology evidence="1">Multi-pass membrane protein</topology>
    </subcellularLocation>
</comment>
<dbReference type="InterPro" id="IPR052337">
    <property type="entry name" value="SAT4-like"/>
</dbReference>
<evidence type="ECO:0000313" key="8">
    <source>
        <dbReference type="EMBL" id="WPH03160.1"/>
    </source>
</evidence>
<dbReference type="Pfam" id="PF20684">
    <property type="entry name" value="Fung_rhodopsin"/>
    <property type="match status" value="1"/>
</dbReference>
<dbReference type="PANTHER" id="PTHR33048:SF129">
    <property type="entry name" value="INTEGRAL MEMBRANE PROTEIN-RELATED"/>
    <property type="match status" value="1"/>
</dbReference>
<dbReference type="GO" id="GO:0016020">
    <property type="term" value="C:membrane"/>
    <property type="evidence" value="ECO:0007669"/>
    <property type="project" value="UniProtKB-SubCell"/>
</dbReference>
<feature type="domain" description="Rhodopsin" evidence="7">
    <location>
        <begin position="45"/>
        <end position="290"/>
    </location>
</feature>
<comment type="similarity">
    <text evidence="5">Belongs to the SAT4 family.</text>
</comment>
<dbReference type="EMBL" id="CP138589">
    <property type="protein sequence ID" value="WPH03160.1"/>
    <property type="molecule type" value="Genomic_DNA"/>
</dbReference>
<feature type="transmembrane region" description="Helical" evidence="6">
    <location>
        <begin position="192"/>
        <end position="214"/>
    </location>
</feature>
<organism evidence="8 9">
    <name type="scientific">Acrodontium crateriforme</name>
    <dbReference type="NCBI Taxonomy" id="150365"/>
    <lineage>
        <taxon>Eukaryota</taxon>
        <taxon>Fungi</taxon>
        <taxon>Dikarya</taxon>
        <taxon>Ascomycota</taxon>
        <taxon>Pezizomycotina</taxon>
        <taxon>Dothideomycetes</taxon>
        <taxon>Dothideomycetidae</taxon>
        <taxon>Mycosphaerellales</taxon>
        <taxon>Teratosphaeriaceae</taxon>
        <taxon>Acrodontium</taxon>
    </lineage>
</organism>
<keyword evidence="3 6" id="KW-1133">Transmembrane helix</keyword>
<evidence type="ECO:0000256" key="6">
    <source>
        <dbReference type="SAM" id="Phobius"/>
    </source>
</evidence>
<dbReference type="InterPro" id="IPR049326">
    <property type="entry name" value="Rhodopsin_dom_fungi"/>
</dbReference>
<dbReference type="PANTHER" id="PTHR33048">
    <property type="entry name" value="PTH11-LIKE INTEGRAL MEMBRANE PROTEIN (AFU_ORTHOLOGUE AFUA_5G11245)"/>
    <property type="match status" value="1"/>
</dbReference>
<sequence>MPGNVGIINSAGWPAPNYVNPEHRAWLPAYAGTLFAVGTIFVATRVALRITKKAGSLGIDDIFLGIGWLGGLAFTISTIMVATKYDIGRHAWDVRRYNFENILRIVWIQEFSFLVCGGCTKIGVLLFFRRLVDGTYSRQWKYAVWSAIGFTAGYTLAFILALIFNCTPTEAYWKSFDPAYTTKYHCVDTTSINVLAGLAAAISDLYSVILPCAMTWTVRLPMRQKIALIGVFCLGLLVVCASVVRTIYLHKVGHESDITWVLFNVMVWSVLELQLALMCASAPAIRVLFRTYLNVSVSRAMRSTSSNRYQTDSAKWESSIPELSRVAPRRISDPDSRPNLYAGPLNRGTTSVDIRYSPPQRHLELFHMKEVGSKEIYSLSSVEMNDLRGR</sequence>
<feature type="transmembrane region" description="Helical" evidence="6">
    <location>
        <begin position="140"/>
        <end position="164"/>
    </location>
</feature>
<dbReference type="AlphaFoldDB" id="A0AAQ3M8B7"/>
<keyword evidence="2 6" id="KW-0812">Transmembrane</keyword>
<evidence type="ECO:0000313" key="9">
    <source>
        <dbReference type="Proteomes" id="UP001303373"/>
    </source>
</evidence>